<evidence type="ECO:0000313" key="1">
    <source>
        <dbReference type="EMBL" id="JAE22056.1"/>
    </source>
</evidence>
<dbReference type="AlphaFoldDB" id="A0A0A9GHN6"/>
<accession>A0A0A9GHN6</accession>
<organism evidence="1">
    <name type="scientific">Arundo donax</name>
    <name type="common">Giant reed</name>
    <name type="synonym">Donax arundinaceus</name>
    <dbReference type="NCBI Taxonomy" id="35708"/>
    <lineage>
        <taxon>Eukaryota</taxon>
        <taxon>Viridiplantae</taxon>
        <taxon>Streptophyta</taxon>
        <taxon>Embryophyta</taxon>
        <taxon>Tracheophyta</taxon>
        <taxon>Spermatophyta</taxon>
        <taxon>Magnoliopsida</taxon>
        <taxon>Liliopsida</taxon>
        <taxon>Poales</taxon>
        <taxon>Poaceae</taxon>
        <taxon>PACMAD clade</taxon>
        <taxon>Arundinoideae</taxon>
        <taxon>Arundineae</taxon>
        <taxon>Arundo</taxon>
    </lineage>
</organism>
<reference evidence="1" key="2">
    <citation type="journal article" date="2015" name="Data Brief">
        <title>Shoot transcriptome of the giant reed, Arundo donax.</title>
        <authorList>
            <person name="Barrero R.A."/>
            <person name="Guerrero F.D."/>
            <person name="Moolhuijzen P."/>
            <person name="Goolsby J.A."/>
            <person name="Tidwell J."/>
            <person name="Bellgard S.E."/>
            <person name="Bellgard M.I."/>
        </authorList>
    </citation>
    <scope>NUCLEOTIDE SEQUENCE</scope>
    <source>
        <tissue evidence="1">Shoot tissue taken approximately 20 cm above the soil surface</tissue>
    </source>
</reference>
<protein>
    <submittedName>
        <fullName evidence="1">Uncharacterized protein</fullName>
    </submittedName>
</protein>
<sequence>MRRRRPRGRRQAEESGAWRWRRWRGSRLRRLLQAQRRRRRRRRRRPGGRPPFCVAPLAFVASPGFLCFARGGLDDCNWGCWCWNC</sequence>
<name>A0A0A9GHN6_ARUDO</name>
<proteinExistence type="predicted"/>
<reference evidence="1" key="1">
    <citation type="submission" date="2014-09" db="EMBL/GenBank/DDBJ databases">
        <authorList>
            <person name="Magalhaes I.L.F."/>
            <person name="Oliveira U."/>
            <person name="Santos F.R."/>
            <person name="Vidigal T.H.D.A."/>
            <person name="Brescovit A.D."/>
            <person name="Santos A.J."/>
        </authorList>
    </citation>
    <scope>NUCLEOTIDE SEQUENCE</scope>
    <source>
        <tissue evidence="1">Shoot tissue taken approximately 20 cm above the soil surface</tissue>
    </source>
</reference>
<dbReference type="EMBL" id="GBRH01175840">
    <property type="protein sequence ID" value="JAE22056.1"/>
    <property type="molecule type" value="Transcribed_RNA"/>
</dbReference>